<dbReference type="EMBL" id="VDEP01000309">
    <property type="protein sequence ID" value="KAA1106834.1"/>
    <property type="molecule type" value="Genomic_DNA"/>
</dbReference>
<comment type="caution">
    <text evidence="2">The sequence shown here is derived from an EMBL/GenBank/DDBJ whole genome shotgun (WGS) entry which is preliminary data.</text>
</comment>
<feature type="region of interest" description="Disordered" evidence="1">
    <location>
        <begin position="28"/>
        <end position="53"/>
    </location>
</feature>
<gene>
    <name evidence="2" type="ORF">PGTUg99_014123</name>
</gene>
<protein>
    <submittedName>
        <fullName evidence="2">Uncharacterized protein</fullName>
    </submittedName>
</protein>
<dbReference type="Proteomes" id="UP000325313">
    <property type="component" value="Unassembled WGS sequence"/>
</dbReference>
<proteinExistence type="predicted"/>
<accession>A0A5B0Q1E3</accession>
<evidence type="ECO:0000313" key="3">
    <source>
        <dbReference type="Proteomes" id="UP000325313"/>
    </source>
</evidence>
<reference evidence="2 3" key="1">
    <citation type="submission" date="2019-05" db="EMBL/GenBank/DDBJ databases">
        <title>Emergence of the Ug99 lineage of the wheat stem rust pathogen through somatic hybridization.</title>
        <authorList>
            <person name="Li F."/>
            <person name="Upadhyaya N.M."/>
            <person name="Sperschneider J."/>
            <person name="Matny O."/>
            <person name="Nguyen-Phuc H."/>
            <person name="Mago R."/>
            <person name="Raley C."/>
            <person name="Miller M.E."/>
            <person name="Silverstein K.A.T."/>
            <person name="Henningsen E."/>
            <person name="Hirsch C.D."/>
            <person name="Visser B."/>
            <person name="Pretorius Z.A."/>
            <person name="Steffenson B.J."/>
            <person name="Schwessinger B."/>
            <person name="Dodds P.N."/>
            <person name="Figueroa M."/>
        </authorList>
    </citation>
    <scope>NUCLEOTIDE SEQUENCE [LARGE SCALE GENOMIC DNA]</scope>
    <source>
        <strain evidence="2 3">Ug99</strain>
    </source>
</reference>
<evidence type="ECO:0000256" key="1">
    <source>
        <dbReference type="SAM" id="MobiDB-lite"/>
    </source>
</evidence>
<name>A0A5B0Q1E3_PUCGR</name>
<dbReference type="AlphaFoldDB" id="A0A5B0Q1E3"/>
<organism evidence="2 3">
    <name type="scientific">Puccinia graminis f. sp. tritici</name>
    <dbReference type="NCBI Taxonomy" id="56615"/>
    <lineage>
        <taxon>Eukaryota</taxon>
        <taxon>Fungi</taxon>
        <taxon>Dikarya</taxon>
        <taxon>Basidiomycota</taxon>
        <taxon>Pucciniomycotina</taxon>
        <taxon>Pucciniomycetes</taxon>
        <taxon>Pucciniales</taxon>
        <taxon>Pucciniaceae</taxon>
        <taxon>Puccinia</taxon>
    </lineage>
</organism>
<sequence>MGRVNPFHQRQSQRLDATPAVIVSDTTVTPGATDSMSLLAADRPGFRAPKTAA</sequence>
<evidence type="ECO:0000313" key="2">
    <source>
        <dbReference type="EMBL" id="KAA1106834.1"/>
    </source>
</evidence>